<name>B1ZXU4_OPITP</name>
<dbReference type="EMBL" id="CP001032">
    <property type="protein sequence ID" value="ACB74312.1"/>
    <property type="molecule type" value="Genomic_DNA"/>
</dbReference>
<organism evidence="1 2">
    <name type="scientific">Opitutus terrae (strain DSM 11246 / JCM 15787 / PB90-1)</name>
    <dbReference type="NCBI Taxonomy" id="452637"/>
    <lineage>
        <taxon>Bacteria</taxon>
        <taxon>Pseudomonadati</taxon>
        <taxon>Verrucomicrobiota</taxon>
        <taxon>Opitutia</taxon>
        <taxon>Opitutales</taxon>
        <taxon>Opitutaceae</taxon>
        <taxon>Opitutus</taxon>
    </lineage>
</organism>
<evidence type="ECO:0000313" key="1">
    <source>
        <dbReference type="EMBL" id="ACB74312.1"/>
    </source>
</evidence>
<protein>
    <submittedName>
        <fullName evidence="1">Uncharacterized protein</fullName>
    </submittedName>
</protein>
<evidence type="ECO:0000313" key="2">
    <source>
        <dbReference type="Proteomes" id="UP000007013"/>
    </source>
</evidence>
<reference evidence="1 2" key="1">
    <citation type="journal article" date="2011" name="J. Bacteriol.">
        <title>Genome sequence of the verrucomicrobium Opitutus terrae PB90-1, an abundant inhabitant of rice paddy soil ecosystems.</title>
        <authorList>
            <person name="van Passel M.W."/>
            <person name="Kant R."/>
            <person name="Palva A."/>
            <person name="Copeland A."/>
            <person name="Lucas S."/>
            <person name="Lapidus A."/>
            <person name="Glavina del Rio T."/>
            <person name="Pitluck S."/>
            <person name="Goltsman E."/>
            <person name="Clum A."/>
            <person name="Sun H."/>
            <person name="Schmutz J."/>
            <person name="Larimer F.W."/>
            <person name="Land M.L."/>
            <person name="Hauser L."/>
            <person name="Kyrpides N."/>
            <person name="Mikhailova N."/>
            <person name="Richardson P.P."/>
            <person name="Janssen P.H."/>
            <person name="de Vos W.M."/>
            <person name="Smidt H."/>
        </authorList>
    </citation>
    <scope>NUCLEOTIDE SEQUENCE [LARGE SCALE GENOMIC DNA]</scope>
    <source>
        <strain evidence="2">DSM 11246 / JCM 15787 / PB90-1</strain>
    </source>
</reference>
<proteinExistence type="predicted"/>
<dbReference type="AlphaFoldDB" id="B1ZXU4"/>
<dbReference type="KEGG" id="ote:Oter_1024"/>
<dbReference type="OrthoDB" id="793993at2"/>
<dbReference type="RefSeq" id="WP_012373850.1">
    <property type="nucleotide sequence ID" value="NC_010571.1"/>
</dbReference>
<dbReference type="Proteomes" id="UP000007013">
    <property type="component" value="Chromosome"/>
</dbReference>
<accession>B1ZXU4</accession>
<sequence length="177" mass="20679">MPEAQRQDYVDSAAEDYDELHETFPAMFRASLFVMCMADFENTLNGLAELFKKAKKLEISFKEIRGEGMERAKIYLKKVARVGFPDELPHWATIKKFSALRNILVHADGRIPAGHRDEALLKKMIGANSGKLRLDRFQRIVLEREFIPYALETLRGLHVEYSARLKKRYRISRYSRR</sequence>
<keyword evidence="2" id="KW-1185">Reference proteome</keyword>
<dbReference type="HOGENOM" id="CLU_1516427_0_0_0"/>
<gene>
    <name evidence="1" type="ordered locus">Oter_1024</name>
</gene>